<name>A0A3G9CYY5_METTE</name>
<protein>
    <submittedName>
        <fullName evidence="1">Glutamate dehydrogenase</fullName>
    </submittedName>
</protein>
<accession>A0A3G9CYY5</accession>
<organism evidence="1 2">
    <name type="scientific">Methanosarcina thermophila</name>
    <dbReference type="NCBI Taxonomy" id="2210"/>
    <lineage>
        <taxon>Archaea</taxon>
        <taxon>Methanobacteriati</taxon>
        <taxon>Methanobacteriota</taxon>
        <taxon>Stenosarchaea group</taxon>
        <taxon>Methanomicrobia</taxon>
        <taxon>Methanosarcinales</taxon>
        <taxon>Methanosarcinaceae</taxon>
        <taxon>Methanosarcina</taxon>
    </lineage>
</organism>
<dbReference type="Proteomes" id="UP000265557">
    <property type="component" value="Chromosome"/>
</dbReference>
<proteinExistence type="predicted"/>
<reference evidence="1 2" key="1">
    <citation type="submission" date="2016-09" db="EMBL/GenBank/DDBJ databases">
        <title>Complete Genome Sequence of Methanosarcina thermophila MT-1.</title>
        <authorList>
            <person name="Kouzuma A."/>
        </authorList>
    </citation>
    <scope>NUCLEOTIDE SEQUENCE [LARGE SCALE GENOMIC DNA]</scope>
    <source>
        <strain evidence="1 2">MT-1</strain>
    </source>
</reference>
<evidence type="ECO:0000313" key="2">
    <source>
        <dbReference type="Proteomes" id="UP000265557"/>
    </source>
</evidence>
<dbReference type="AlphaFoldDB" id="A0A3G9CYY5"/>
<evidence type="ECO:0000313" key="1">
    <source>
        <dbReference type="EMBL" id="BAW30249.1"/>
    </source>
</evidence>
<sequence length="62" mass="7007">MLTVSTLSITYNSVVLSEFCSFIRFDQGSNLQFKRIVDQHIDQKTGGQEKNTVVEGNLVEIK</sequence>
<gene>
    <name evidence="1" type="ORF">MESMT1_2319</name>
</gene>
<dbReference type="EMBL" id="AP017646">
    <property type="protein sequence ID" value="BAW30249.1"/>
    <property type="molecule type" value="Genomic_DNA"/>
</dbReference>